<evidence type="ECO:0000313" key="1">
    <source>
        <dbReference type="Proteomes" id="UP001165740"/>
    </source>
</evidence>
<reference evidence="2" key="1">
    <citation type="submission" date="2025-08" db="UniProtKB">
        <authorList>
            <consortium name="RefSeq"/>
        </authorList>
    </citation>
    <scope>IDENTIFICATION</scope>
</reference>
<keyword evidence="1" id="KW-1185">Reference proteome</keyword>
<accession>A0A9W3A1T0</accession>
<evidence type="ECO:0000313" key="2">
    <source>
        <dbReference type="RefSeq" id="XP_055881133.1"/>
    </source>
</evidence>
<dbReference type="OrthoDB" id="6110357at2759"/>
<sequence>MGTCCSTGRQESLTEECQGHHSFYIHPEGSFNQSTYNIVYRPPQLNERLAPGEAKPRFWLNPNSFASGPAVVSIAWCQLGQTHPVCPPPRPVNNKRWNKKKTNRVDSERRRDACLVIGDMDSHLEGREKNLMVKAYPNFLSPYVNKCVRLRLVFADPKTEQMVGEHSHLKHGRESETDPMMEMSHLVRNMHSLKLHLRYSGFVPGLPEVRVEENHGGVKRMKRVRYRVMPVSWIDLDHRKPSIHIVGEQFELLLGPPPPSFTPADFPDGNGETPRIMGIYVRALDTDPDTRLNFNARLYHWFNQSVDTWNDVSGPEFNTDRYLCP</sequence>
<dbReference type="AlphaFoldDB" id="A0A9W3A1T0"/>
<dbReference type="RefSeq" id="XP_055881133.1">
    <property type="nucleotide sequence ID" value="XM_056025158.1"/>
</dbReference>
<protein>
    <submittedName>
        <fullName evidence="2">Uncharacterized protein LOC106069945</fullName>
    </submittedName>
</protein>
<dbReference type="OMA" id="RPRFWIN"/>
<gene>
    <name evidence="2" type="primary">LOC106069945</name>
</gene>
<proteinExistence type="predicted"/>
<dbReference type="Proteomes" id="UP001165740">
    <property type="component" value="Chromosome 3"/>
</dbReference>
<dbReference type="GeneID" id="106069945"/>
<organism evidence="1 2">
    <name type="scientific">Biomphalaria glabrata</name>
    <name type="common">Bloodfluke planorb</name>
    <name type="synonym">Freshwater snail</name>
    <dbReference type="NCBI Taxonomy" id="6526"/>
    <lineage>
        <taxon>Eukaryota</taxon>
        <taxon>Metazoa</taxon>
        <taxon>Spiralia</taxon>
        <taxon>Lophotrochozoa</taxon>
        <taxon>Mollusca</taxon>
        <taxon>Gastropoda</taxon>
        <taxon>Heterobranchia</taxon>
        <taxon>Euthyneura</taxon>
        <taxon>Panpulmonata</taxon>
        <taxon>Hygrophila</taxon>
        <taxon>Lymnaeoidea</taxon>
        <taxon>Planorbidae</taxon>
        <taxon>Biomphalaria</taxon>
    </lineage>
</organism>
<name>A0A9W3A1T0_BIOGL</name>